<evidence type="ECO:0000313" key="7">
    <source>
        <dbReference type="EMBL" id="MBP2257426.1"/>
    </source>
</evidence>
<evidence type="ECO:0000256" key="4">
    <source>
        <dbReference type="ARBA" id="ARBA00022840"/>
    </source>
</evidence>
<sequence length="517" mass="58213">MLLKENQQKQTENQEKEIVIEAKNIGVSFFPNSQKDDYKSKVLRYLKEGRDKEGKKMVWPLTNINFTGYKGEILGIIGSNGAGKTTLCKIISGILEPDKGEIYVDGKVSALFSFGMGFKKELTGRENVYLNGMMLGISRDTIDHYIQEIHEFSELGNFMDQPMKYYSSGMKARLGFSVAAHLEPEILILDEALNTGDAKFSKKAANKMKELVKKAKMVIIVTHSLRYAQRNCDRLMWLDGGVVRDAGDPAEIIEKYKATVPPRPPRRKRNLQLEKTETTIKDNSIVKAENLGISFELKKKPFWALKNVNFEIKEGEVVGIIGHNGAGKSTLCKVLTNILQPDEGSIYLDGETTALLGYGTGFNSQLTGTDNIFLNGMLLGIPKKRIKEFYPKIVEFSGLEKAIDRPVKEYSSGMRSRLGFSIAAILQPDIFIIDEALSTGDMAFRQKASEKIQDMMERAKAVIIVTHSLTFVEQLCTRAIWMKQGQIMYDGEPKDAVKAYREDIKETKVKRRKLSKQ</sequence>
<evidence type="ECO:0000256" key="1">
    <source>
        <dbReference type="ARBA" id="ARBA00005417"/>
    </source>
</evidence>
<dbReference type="InterPro" id="IPR003439">
    <property type="entry name" value="ABC_transporter-like_ATP-bd"/>
</dbReference>
<keyword evidence="3" id="KW-0547">Nucleotide-binding</keyword>
<dbReference type="Pfam" id="PF00005">
    <property type="entry name" value="ABC_tran"/>
    <property type="match status" value="2"/>
</dbReference>
<dbReference type="InterPro" id="IPR050683">
    <property type="entry name" value="Bact_Polysacc_Export_ATP-bd"/>
</dbReference>
<dbReference type="EMBL" id="JAGIKX010000008">
    <property type="protein sequence ID" value="MBP2257426.1"/>
    <property type="molecule type" value="Genomic_DNA"/>
</dbReference>
<dbReference type="CDD" id="cd03220">
    <property type="entry name" value="ABC_KpsT_Wzt"/>
    <property type="match status" value="2"/>
</dbReference>
<dbReference type="InterPro" id="IPR003593">
    <property type="entry name" value="AAA+_ATPase"/>
</dbReference>
<dbReference type="SMART" id="SM00382">
    <property type="entry name" value="AAA"/>
    <property type="match status" value="2"/>
</dbReference>
<dbReference type="Gene3D" id="3.40.50.300">
    <property type="entry name" value="P-loop containing nucleotide triphosphate hydrolases"/>
    <property type="match status" value="2"/>
</dbReference>
<dbReference type="PROSITE" id="PS00211">
    <property type="entry name" value="ABC_TRANSPORTER_1"/>
    <property type="match status" value="2"/>
</dbReference>
<feature type="domain" description="ABC transporter" evidence="6">
    <location>
        <begin position="286"/>
        <end position="509"/>
    </location>
</feature>
<evidence type="ECO:0000256" key="5">
    <source>
        <dbReference type="ARBA" id="ARBA00022967"/>
    </source>
</evidence>
<keyword evidence="4 7" id="KW-0067">ATP-binding</keyword>
<organism evidence="7 8">
    <name type="scientific">Virgibacillus alimentarius</name>
    <dbReference type="NCBI Taxonomy" id="698769"/>
    <lineage>
        <taxon>Bacteria</taxon>
        <taxon>Bacillati</taxon>
        <taxon>Bacillota</taxon>
        <taxon>Bacilli</taxon>
        <taxon>Bacillales</taxon>
        <taxon>Bacillaceae</taxon>
        <taxon>Virgibacillus</taxon>
    </lineage>
</organism>
<keyword evidence="8" id="KW-1185">Reference proteome</keyword>
<dbReference type="InterPro" id="IPR027417">
    <property type="entry name" value="P-loop_NTPase"/>
</dbReference>
<gene>
    <name evidence="7" type="ORF">J2Z81_001374</name>
</gene>
<keyword evidence="5" id="KW-1278">Translocase</keyword>
<dbReference type="RefSeq" id="WP_029267444.1">
    <property type="nucleotide sequence ID" value="NZ_JAGIKX010000008.1"/>
</dbReference>
<name>A0ABS4S7G5_9BACI</name>
<reference evidence="7 8" key="1">
    <citation type="submission" date="2021-03" db="EMBL/GenBank/DDBJ databases">
        <title>Genomic Encyclopedia of Type Strains, Phase IV (KMG-IV): sequencing the most valuable type-strain genomes for metagenomic binning, comparative biology and taxonomic classification.</title>
        <authorList>
            <person name="Goeker M."/>
        </authorList>
    </citation>
    <scope>NUCLEOTIDE SEQUENCE [LARGE SCALE GENOMIC DNA]</scope>
    <source>
        <strain evidence="7 8">DSM 25790</strain>
    </source>
</reference>
<dbReference type="Proteomes" id="UP001519294">
    <property type="component" value="Unassembled WGS sequence"/>
</dbReference>
<dbReference type="PANTHER" id="PTHR46743">
    <property type="entry name" value="TEICHOIC ACIDS EXPORT ATP-BINDING PROTEIN TAGH"/>
    <property type="match status" value="1"/>
</dbReference>
<dbReference type="PANTHER" id="PTHR46743:SF2">
    <property type="entry name" value="TEICHOIC ACIDS EXPORT ATP-BINDING PROTEIN TAGH"/>
    <property type="match status" value="1"/>
</dbReference>
<dbReference type="GO" id="GO:0005524">
    <property type="term" value="F:ATP binding"/>
    <property type="evidence" value="ECO:0007669"/>
    <property type="project" value="UniProtKB-KW"/>
</dbReference>
<feature type="domain" description="ABC transporter" evidence="6">
    <location>
        <begin position="43"/>
        <end position="265"/>
    </location>
</feature>
<keyword evidence="2" id="KW-0813">Transport</keyword>
<dbReference type="InterPro" id="IPR015860">
    <property type="entry name" value="ABC_transpr_TagH-like"/>
</dbReference>
<dbReference type="PROSITE" id="PS50893">
    <property type="entry name" value="ABC_TRANSPORTER_2"/>
    <property type="match status" value="2"/>
</dbReference>
<dbReference type="SUPFAM" id="SSF52540">
    <property type="entry name" value="P-loop containing nucleoside triphosphate hydrolases"/>
    <property type="match status" value="2"/>
</dbReference>
<protein>
    <submittedName>
        <fullName evidence="7">Teichoic acid transport system ATP-binding protein</fullName>
    </submittedName>
</protein>
<dbReference type="InterPro" id="IPR017871">
    <property type="entry name" value="ABC_transporter-like_CS"/>
</dbReference>
<evidence type="ECO:0000259" key="6">
    <source>
        <dbReference type="PROSITE" id="PS50893"/>
    </source>
</evidence>
<proteinExistence type="inferred from homology"/>
<evidence type="ECO:0000256" key="2">
    <source>
        <dbReference type="ARBA" id="ARBA00022448"/>
    </source>
</evidence>
<evidence type="ECO:0000256" key="3">
    <source>
        <dbReference type="ARBA" id="ARBA00022741"/>
    </source>
</evidence>
<comment type="similarity">
    <text evidence="1">Belongs to the ABC transporter superfamily.</text>
</comment>
<evidence type="ECO:0000313" key="8">
    <source>
        <dbReference type="Proteomes" id="UP001519294"/>
    </source>
</evidence>
<accession>A0ABS4S7G5</accession>
<comment type="caution">
    <text evidence="7">The sequence shown here is derived from an EMBL/GenBank/DDBJ whole genome shotgun (WGS) entry which is preliminary data.</text>
</comment>